<proteinExistence type="predicted"/>
<dbReference type="Proteomes" id="UP001295684">
    <property type="component" value="Unassembled WGS sequence"/>
</dbReference>
<dbReference type="AlphaFoldDB" id="A0AAD1UIW0"/>
<comment type="caution">
    <text evidence="1">The sequence shown here is derived from an EMBL/GenBank/DDBJ whole genome shotgun (WGS) entry which is preliminary data.</text>
</comment>
<reference evidence="1" key="1">
    <citation type="submission" date="2023-07" db="EMBL/GenBank/DDBJ databases">
        <authorList>
            <consortium name="AG Swart"/>
            <person name="Singh M."/>
            <person name="Singh A."/>
            <person name="Seah K."/>
            <person name="Emmerich C."/>
        </authorList>
    </citation>
    <scope>NUCLEOTIDE SEQUENCE</scope>
    <source>
        <strain evidence="1">DP1</strain>
    </source>
</reference>
<dbReference type="EMBL" id="CAMPGE010009777">
    <property type="protein sequence ID" value="CAI2368641.1"/>
    <property type="molecule type" value="Genomic_DNA"/>
</dbReference>
<organism evidence="1 2">
    <name type="scientific">Euplotes crassus</name>
    <dbReference type="NCBI Taxonomy" id="5936"/>
    <lineage>
        <taxon>Eukaryota</taxon>
        <taxon>Sar</taxon>
        <taxon>Alveolata</taxon>
        <taxon>Ciliophora</taxon>
        <taxon>Intramacronucleata</taxon>
        <taxon>Spirotrichea</taxon>
        <taxon>Hypotrichia</taxon>
        <taxon>Euplotida</taxon>
        <taxon>Euplotidae</taxon>
        <taxon>Moneuplotes</taxon>
    </lineage>
</organism>
<name>A0AAD1UIW0_EUPCR</name>
<sequence length="365" mass="42302">MSNLDSKFLKLCKNVENLRTEFLNLHCERMPQSSGWRLVQSSQRRELCAETARQRNLDNFCCCPFEATQNSTQCYSGDSSFKESLLFKRNPPQIPGFFDMNSGEIQKCRQEAPPGVSTRGQHDDRLSMNLEGIQNSHLDITNSLYPSKMNAKQVVKVSQEYFKETKTRKKRNKMSFTMKRIDKTKVMDMNPHEPTENISSFSCRADVIYKKILREFRRFFINDFIEKTGFKDYKKCNNKSLLQKKLCAYAQRIMPYHQEIREISFYVGTLVAPQLIGTQFLGENKPKKEVNKIHDTLYKFSISKVDKLLEDKYIGILLKYFISASSCIERIISANKVSEESYRTAFSMIEGRATAAIEGNTQNDS</sequence>
<gene>
    <name evidence="1" type="ORF">ECRASSUSDP1_LOCUS9937</name>
</gene>
<keyword evidence="2" id="KW-1185">Reference proteome</keyword>
<evidence type="ECO:0000313" key="1">
    <source>
        <dbReference type="EMBL" id="CAI2368641.1"/>
    </source>
</evidence>
<evidence type="ECO:0000313" key="2">
    <source>
        <dbReference type="Proteomes" id="UP001295684"/>
    </source>
</evidence>
<protein>
    <submittedName>
        <fullName evidence="1">Uncharacterized protein</fullName>
    </submittedName>
</protein>
<accession>A0AAD1UIW0</accession>